<dbReference type="EMBL" id="FUYX01000013">
    <property type="protein sequence ID" value="SKC08515.1"/>
    <property type="molecule type" value="Genomic_DNA"/>
</dbReference>
<protein>
    <submittedName>
        <fullName evidence="5">CBS domain-containing protein</fullName>
    </submittedName>
    <submittedName>
        <fullName evidence="4">Inosine-5-monophosphate dehydrogenase</fullName>
    </submittedName>
</protein>
<evidence type="ECO:0000256" key="2">
    <source>
        <dbReference type="PROSITE-ProRule" id="PRU00703"/>
    </source>
</evidence>
<dbReference type="InterPro" id="IPR044725">
    <property type="entry name" value="CBSX3_CBS_dom"/>
</dbReference>
<accession>A0A0Q3L1Y0</accession>
<reference evidence="4 6" key="1">
    <citation type="submission" date="2015-10" db="EMBL/GenBank/DDBJ databases">
        <title>Draft genome of Bosea thiooxidans.</title>
        <authorList>
            <person name="Wang X."/>
        </authorList>
    </citation>
    <scope>NUCLEOTIDE SEQUENCE [LARGE SCALE GENOMIC DNA]</scope>
    <source>
        <strain evidence="4 6">CGMCC 9174</strain>
    </source>
</reference>
<dbReference type="InterPro" id="IPR051257">
    <property type="entry name" value="Diverse_CBS-Domain"/>
</dbReference>
<keyword evidence="1 2" id="KW-0129">CBS domain</keyword>
<dbReference type="EMBL" id="LMAR01000033">
    <property type="protein sequence ID" value="KQK30732.1"/>
    <property type="molecule type" value="Genomic_DNA"/>
</dbReference>
<evidence type="ECO:0000313" key="6">
    <source>
        <dbReference type="Proteomes" id="UP000051562"/>
    </source>
</evidence>
<dbReference type="Pfam" id="PF00571">
    <property type="entry name" value="CBS"/>
    <property type="match status" value="2"/>
</dbReference>
<dbReference type="STRING" id="53254.SAMN05660750_04122"/>
<dbReference type="Gene3D" id="3.10.580.10">
    <property type="entry name" value="CBS-domain"/>
    <property type="match status" value="1"/>
</dbReference>
<dbReference type="Proteomes" id="UP000190130">
    <property type="component" value="Unassembled WGS sequence"/>
</dbReference>
<sequence length="143" mass="15339">MNVEQLLSDKGREVVSVQPHRTLAEAIRTLSEKRIGAVVVMGADGALVGILSERDIIRALGEQGGAALESAVSRSMTSKVVTCRPQTSVDELMEIMTTGRFRHVPVIENGRVAGIVSIGDVVKHRVAAIEAESQAMRDYIAMA</sequence>
<name>A0A0Q3L1Y0_9HYPH</name>
<proteinExistence type="predicted"/>
<dbReference type="PANTHER" id="PTHR43080:SF2">
    <property type="entry name" value="CBS DOMAIN-CONTAINING PROTEIN"/>
    <property type="match status" value="1"/>
</dbReference>
<dbReference type="AlphaFoldDB" id="A0A0Q3L1Y0"/>
<reference evidence="5 7" key="2">
    <citation type="submission" date="2017-02" db="EMBL/GenBank/DDBJ databases">
        <authorList>
            <person name="Peterson S.W."/>
        </authorList>
    </citation>
    <scope>NUCLEOTIDE SEQUENCE [LARGE SCALE GENOMIC DNA]</scope>
    <source>
        <strain evidence="5 7">DSM 9653</strain>
    </source>
</reference>
<dbReference type="PANTHER" id="PTHR43080">
    <property type="entry name" value="CBS DOMAIN-CONTAINING PROTEIN CBSX3, MITOCHONDRIAL"/>
    <property type="match status" value="1"/>
</dbReference>
<dbReference type="InterPro" id="IPR046342">
    <property type="entry name" value="CBS_dom_sf"/>
</dbReference>
<feature type="domain" description="CBS" evidence="3">
    <location>
        <begin position="76"/>
        <end position="132"/>
    </location>
</feature>
<dbReference type="PROSITE" id="PS51371">
    <property type="entry name" value="CBS"/>
    <property type="match status" value="2"/>
</dbReference>
<evidence type="ECO:0000313" key="5">
    <source>
        <dbReference type="EMBL" id="SKC08515.1"/>
    </source>
</evidence>
<dbReference type="SMART" id="SM00116">
    <property type="entry name" value="CBS"/>
    <property type="match status" value="2"/>
</dbReference>
<dbReference type="InterPro" id="IPR000644">
    <property type="entry name" value="CBS_dom"/>
</dbReference>
<keyword evidence="6" id="KW-1185">Reference proteome</keyword>
<dbReference type="SUPFAM" id="SSF54631">
    <property type="entry name" value="CBS-domain pair"/>
    <property type="match status" value="1"/>
</dbReference>
<evidence type="ECO:0000256" key="1">
    <source>
        <dbReference type="ARBA" id="ARBA00023122"/>
    </source>
</evidence>
<dbReference type="RefSeq" id="WP_055727893.1">
    <property type="nucleotide sequence ID" value="NZ_FUYX01000013.1"/>
</dbReference>
<gene>
    <name evidence="4" type="ORF">ARD30_12345</name>
    <name evidence="5" type="ORF">SAMN05660750_04122</name>
</gene>
<evidence type="ECO:0000313" key="4">
    <source>
        <dbReference type="EMBL" id="KQK30732.1"/>
    </source>
</evidence>
<feature type="domain" description="CBS" evidence="3">
    <location>
        <begin position="10"/>
        <end position="68"/>
    </location>
</feature>
<organism evidence="4 6">
    <name type="scientific">Bosea thiooxidans</name>
    <dbReference type="NCBI Taxonomy" id="53254"/>
    <lineage>
        <taxon>Bacteria</taxon>
        <taxon>Pseudomonadati</taxon>
        <taxon>Pseudomonadota</taxon>
        <taxon>Alphaproteobacteria</taxon>
        <taxon>Hyphomicrobiales</taxon>
        <taxon>Boseaceae</taxon>
        <taxon>Bosea</taxon>
    </lineage>
</organism>
<evidence type="ECO:0000259" key="3">
    <source>
        <dbReference type="PROSITE" id="PS51371"/>
    </source>
</evidence>
<dbReference type="CDD" id="cd04623">
    <property type="entry name" value="CBS_pair_bac_euk"/>
    <property type="match status" value="1"/>
</dbReference>
<dbReference type="Proteomes" id="UP000051562">
    <property type="component" value="Unassembled WGS sequence"/>
</dbReference>
<dbReference type="OrthoDB" id="9807125at2"/>
<evidence type="ECO:0000313" key="7">
    <source>
        <dbReference type="Proteomes" id="UP000190130"/>
    </source>
</evidence>